<comment type="caution">
    <text evidence="2">The sequence shown here is derived from an EMBL/GenBank/DDBJ whole genome shotgun (WGS) entry which is preliminary data.</text>
</comment>
<keyword evidence="1" id="KW-0732">Signal</keyword>
<reference evidence="3" key="1">
    <citation type="journal article" date="2019" name="Plant Biotechnol. J.">
        <title>Genome sequencing of the Australian wild diploid species Gossypium australe highlights disease resistance and delayed gland morphogenesis.</title>
        <authorList>
            <person name="Cai Y."/>
            <person name="Cai X."/>
            <person name="Wang Q."/>
            <person name="Wang P."/>
            <person name="Zhang Y."/>
            <person name="Cai C."/>
            <person name="Xu Y."/>
            <person name="Wang K."/>
            <person name="Zhou Z."/>
            <person name="Wang C."/>
            <person name="Geng S."/>
            <person name="Li B."/>
            <person name="Dong Q."/>
            <person name="Hou Y."/>
            <person name="Wang H."/>
            <person name="Ai P."/>
            <person name="Liu Z."/>
            <person name="Yi F."/>
            <person name="Sun M."/>
            <person name="An G."/>
            <person name="Cheng J."/>
            <person name="Zhang Y."/>
            <person name="Shi Q."/>
            <person name="Xie Y."/>
            <person name="Shi X."/>
            <person name="Chang Y."/>
            <person name="Huang F."/>
            <person name="Chen Y."/>
            <person name="Hong S."/>
            <person name="Mi L."/>
            <person name="Sun Q."/>
            <person name="Zhang L."/>
            <person name="Zhou B."/>
            <person name="Peng R."/>
            <person name="Zhang X."/>
            <person name="Liu F."/>
        </authorList>
    </citation>
    <scope>NUCLEOTIDE SEQUENCE [LARGE SCALE GENOMIC DNA]</scope>
    <source>
        <strain evidence="3">cv. PA1801</strain>
    </source>
</reference>
<proteinExistence type="predicted"/>
<gene>
    <name evidence="2" type="ORF">EPI10_021005</name>
</gene>
<feature type="signal peptide" evidence="1">
    <location>
        <begin position="1"/>
        <end position="21"/>
    </location>
</feature>
<evidence type="ECO:0000313" key="3">
    <source>
        <dbReference type="Proteomes" id="UP000325315"/>
    </source>
</evidence>
<evidence type="ECO:0000256" key="1">
    <source>
        <dbReference type="SAM" id="SignalP"/>
    </source>
</evidence>
<evidence type="ECO:0000313" key="2">
    <source>
        <dbReference type="EMBL" id="KAA3480585.1"/>
    </source>
</evidence>
<dbReference type="AlphaFoldDB" id="A0A5B6WHM9"/>
<keyword evidence="3" id="KW-1185">Reference proteome</keyword>
<organism evidence="2 3">
    <name type="scientific">Gossypium australe</name>
    <dbReference type="NCBI Taxonomy" id="47621"/>
    <lineage>
        <taxon>Eukaryota</taxon>
        <taxon>Viridiplantae</taxon>
        <taxon>Streptophyta</taxon>
        <taxon>Embryophyta</taxon>
        <taxon>Tracheophyta</taxon>
        <taxon>Spermatophyta</taxon>
        <taxon>Magnoliopsida</taxon>
        <taxon>eudicotyledons</taxon>
        <taxon>Gunneridae</taxon>
        <taxon>Pentapetalae</taxon>
        <taxon>rosids</taxon>
        <taxon>malvids</taxon>
        <taxon>Malvales</taxon>
        <taxon>Malvaceae</taxon>
        <taxon>Malvoideae</taxon>
        <taxon>Gossypium</taxon>
    </lineage>
</organism>
<feature type="chain" id="PRO_5022788501" evidence="1">
    <location>
        <begin position="22"/>
        <end position="59"/>
    </location>
</feature>
<dbReference type="EMBL" id="SMMG02000003">
    <property type="protein sequence ID" value="KAA3480585.1"/>
    <property type="molecule type" value="Genomic_DNA"/>
</dbReference>
<accession>A0A5B6WHM9</accession>
<sequence>MIILRALLAKLILVDNGGLLADLQVKPTLVEDDKTKNFLFNGNVHTTPYVMHPRGNNMY</sequence>
<dbReference type="Proteomes" id="UP000325315">
    <property type="component" value="Unassembled WGS sequence"/>
</dbReference>
<protein>
    <submittedName>
        <fullName evidence="2">Uncharacterized protein</fullName>
    </submittedName>
</protein>
<name>A0A5B6WHM9_9ROSI</name>